<reference evidence="2" key="1">
    <citation type="submission" date="2017-01" db="EMBL/GenBank/DDBJ databases">
        <authorList>
            <person name="Wang Y."/>
            <person name="White M."/>
            <person name="Kvist S."/>
            <person name="Moncalvo J.-M."/>
        </authorList>
    </citation>
    <scope>NUCLEOTIDE SEQUENCE [LARGE SCALE GENOMIC DNA]</scope>
    <source>
        <strain evidence="2">ID-206-W2</strain>
    </source>
</reference>
<proteinExistence type="predicted"/>
<gene>
    <name evidence="1" type="ORF">AYI69_g6879</name>
</gene>
<comment type="caution">
    <text evidence="1">The sequence shown here is derived from an EMBL/GenBank/DDBJ whole genome shotgun (WGS) entry which is preliminary data.</text>
</comment>
<dbReference type="Proteomes" id="UP000187429">
    <property type="component" value="Unassembled WGS sequence"/>
</dbReference>
<name>A0A1R1XVU4_9FUNG</name>
<sequence>MLDLDAAEIGLLESGLFELAGGNDLWPLKCRKRGLSILYLVLELKDRSLALEKKSIRNSIEKNATIDASRIDAEGSVDSSPIDLDLYLDSQNLQDLMNETDKAERQSKEAKRAGLISERIDAMLDKSWIPIIRSTIITQCSTSDTDFGVLTKRIQVLVMMILWT</sequence>
<dbReference type="OrthoDB" id="5600603at2759"/>
<accession>A0A1R1XVU4</accession>
<dbReference type="EMBL" id="LSSM01003185">
    <property type="protein sequence ID" value="OMJ18783.1"/>
    <property type="molecule type" value="Genomic_DNA"/>
</dbReference>
<protein>
    <submittedName>
        <fullName evidence="1">Uncharacterized protein</fullName>
    </submittedName>
</protein>
<evidence type="ECO:0000313" key="2">
    <source>
        <dbReference type="Proteomes" id="UP000187429"/>
    </source>
</evidence>
<organism evidence="1 2">
    <name type="scientific">Smittium culicis</name>
    <dbReference type="NCBI Taxonomy" id="133412"/>
    <lineage>
        <taxon>Eukaryota</taxon>
        <taxon>Fungi</taxon>
        <taxon>Fungi incertae sedis</taxon>
        <taxon>Zoopagomycota</taxon>
        <taxon>Kickxellomycotina</taxon>
        <taxon>Harpellomycetes</taxon>
        <taxon>Harpellales</taxon>
        <taxon>Legeriomycetaceae</taxon>
        <taxon>Smittium</taxon>
    </lineage>
</organism>
<evidence type="ECO:0000313" key="1">
    <source>
        <dbReference type="EMBL" id="OMJ18783.1"/>
    </source>
</evidence>
<keyword evidence="2" id="KW-1185">Reference proteome</keyword>
<dbReference type="AlphaFoldDB" id="A0A1R1XVU4"/>